<proteinExistence type="predicted"/>
<evidence type="ECO:0000313" key="4">
    <source>
        <dbReference type="Proteomes" id="UP000614334"/>
    </source>
</evidence>
<dbReference type="Gene3D" id="2.40.30.10">
    <property type="entry name" value="Translation factors"/>
    <property type="match status" value="1"/>
</dbReference>
<organism evidence="3 4">
    <name type="scientific">Rhizoctonia solani</name>
    <dbReference type="NCBI Taxonomy" id="456999"/>
    <lineage>
        <taxon>Eukaryota</taxon>
        <taxon>Fungi</taxon>
        <taxon>Dikarya</taxon>
        <taxon>Basidiomycota</taxon>
        <taxon>Agaricomycotina</taxon>
        <taxon>Agaricomycetes</taxon>
        <taxon>Cantharellales</taxon>
        <taxon>Ceratobasidiaceae</taxon>
        <taxon>Rhizoctonia</taxon>
    </lineage>
</organism>
<dbReference type="GO" id="GO:0016783">
    <property type="term" value="F:sulfurtransferase activity"/>
    <property type="evidence" value="ECO:0007669"/>
    <property type="project" value="InterPro"/>
</dbReference>
<dbReference type="AlphaFoldDB" id="A0A8H7I5R5"/>
<feature type="domain" description="tRNA-specific 2-thiouridylase MnmA-like central" evidence="2">
    <location>
        <begin position="222"/>
        <end position="273"/>
    </location>
</feature>
<dbReference type="Proteomes" id="UP000614334">
    <property type="component" value="Unassembled WGS sequence"/>
</dbReference>
<dbReference type="Gene3D" id="2.30.30.280">
    <property type="entry name" value="Adenine nucleotide alpha hydrolases-like domains"/>
    <property type="match status" value="1"/>
</dbReference>
<dbReference type="SUPFAM" id="SSF52402">
    <property type="entry name" value="Adenine nucleotide alpha hydrolases-like"/>
    <property type="match status" value="1"/>
</dbReference>
<dbReference type="EMBL" id="JACYCF010000028">
    <property type="protein sequence ID" value="KAF8749411.1"/>
    <property type="molecule type" value="Genomic_DNA"/>
</dbReference>
<dbReference type="Pfam" id="PF20259">
    <property type="entry name" value="tRNA_Me_trans_M"/>
    <property type="match status" value="1"/>
</dbReference>
<dbReference type="GO" id="GO:0005739">
    <property type="term" value="C:mitochondrion"/>
    <property type="evidence" value="ECO:0007669"/>
    <property type="project" value="TreeGrafter"/>
</dbReference>
<dbReference type="Gene3D" id="3.40.50.620">
    <property type="entry name" value="HUPs"/>
    <property type="match status" value="2"/>
</dbReference>
<dbReference type="GO" id="GO:0002143">
    <property type="term" value="P:tRNA wobble position uridine thiolation"/>
    <property type="evidence" value="ECO:0007669"/>
    <property type="project" value="TreeGrafter"/>
</dbReference>
<dbReference type="Pfam" id="PF20258">
    <property type="entry name" value="tRNA_Me_trans_C"/>
    <property type="match status" value="1"/>
</dbReference>
<evidence type="ECO:0000313" key="3">
    <source>
        <dbReference type="EMBL" id="KAF8749411.1"/>
    </source>
</evidence>
<dbReference type="PANTHER" id="PTHR11933">
    <property type="entry name" value="TRNA 5-METHYLAMINOMETHYL-2-THIOURIDYLATE -METHYLTRANSFERASE"/>
    <property type="match status" value="1"/>
</dbReference>
<dbReference type="PANTHER" id="PTHR11933:SF5">
    <property type="entry name" value="MITOCHONDRIAL TRNA-SPECIFIC 2-THIOURIDYLASE 1"/>
    <property type="match status" value="1"/>
</dbReference>
<dbReference type="InterPro" id="IPR046885">
    <property type="entry name" value="MnmA-like_C"/>
</dbReference>
<evidence type="ECO:0000259" key="1">
    <source>
        <dbReference type="Pfam" id="PF20258"/>
    </source>
</evidence>
<protein>
    <submittedName>
        <fullName evidence="3">tRNA methyl transferase</fullName>
    </submittedName>
</protein>
<dbReference type="InterPro" id="IPR014729">
    <property type="entry name" value="Rossmann-like_a/b/a_fold"/>
</dbReference>
<gene>
    <name evidence="3" type="ORF">RHS01_10055</name>
</gene>
<comment type="caution">
    <text evidence="3">The sequence shown here is derived from an EMBL/GenBank/DDBJ whole genome shotgun (WGS) entry which is preliminary data.</text>
</comment>
<sequence length="373" mass="42068">MFRQLGRYGIWDLCIRPLGGGIQVRFKLNVLDTRLVRHGRRLGTSATRSDLVHRWVAKDLQISAVFMRNWDTRDETGSDVGCEWEKDWEDVKRVCQHIGIPYELISLDNIGPGYSRLLSTPGQTEGRPTGTCFVTGHYARIAYYDGRPRLMRSDDPNKDQTYYLSSVRESKLKRTLFPLSDLTKPLIRALAQEMRLPTAERGESMGLCFVVNEESLINSYATEYIPPSSGPILLYPSMKQVGEHKGLHTLTVGQNARIPGQPKKLFVAKKTAEAILVVDDVNHPALMCQSVTLANWKWISQDQDEVMELDEKASGPRGIPVFTQIRHRMVPVSGILRKVDNMYSLSFDIPIHGVAPGQVGTAWDLDWCLGAEK</sequence>
<reference evidence="3" key="1">
    <citation type="submission" date="2020-09" db="EMBL/GenBank/DDBJ databases">
        <title>Comparative genome analyses of four rice-infecting Rhizoctonia solani isolates reveal extensive enrichment of homogalacturonan modification genes.</title>
        <authorList>
            <person name="Lee D.-Y."/>
            <person name="Jeon J."/>
            <person name="Kim K.-T."/>
            <person name="Cheong K."/>
            <person name="Song H."/>
            <person name="Choi G."/>
            <person name="Ko J."/>
            <person name="Opiyo S.O."/>
            <person name="Zuo S."/>
            <person name="Madhav S."/>
            <person name="Lee Y.-H."/>
            <person name="Wang G.-L."/>
        </authorList>
    </citation>
    <scope>NUCLEOTIDE SEQUENCE</scope>
    <source>
        <strain evidence="3">AG1-IA B2</strain>
    </source>
</reference>
<feature type="domain" description="tRNA-specific 2-thiouridylase MnmA-like C-terminal" evidence="1">
    <location>
        <begin position="291"/>
        <end position="370"/>
    </location>
</feature>
<accession>A0A8H7I5R5</accession>
<keyword evidence="3" id="KW-0808">Transferase</keyword>
<dbReference type="InterPro" id="IPR046884">
    <property type="entry name" value="MnmA-like_central"/>
</dbReference>
<name>A0A8H7I5R5_9AGAM</name>
<dbReference type="Pfam" id="PF03054">
    <property type="entry name" value="tRNA_Me_trans"/>
    <property type="match status" value="2"/>
</dbReference>
<evidence type="ECO:0000259" key="2">
    <source>
        <dbReference type="Pfam" id="PF20259"/>
    </source>
</evidence>
<dbReference type="InterPro" id="IPR023382">
    <property type="entry name" value="MnmA-like_central_sf"/>
</dbReference>